<organism evidence="2 3">
    <name type="scientific">Sphingomonas dokdonensis</name>
    <dbReference type="NCBI Taxonomy" id="344880"/>
    <lineage>
        <taxon>Bacteria</taxon>
        <taxon>Pseudomonadati</taxon>
        <taxon>Pseudomonadota</taxon>
        <taxon>Alphaproteobacteria</taxon>
        <taxon>Sphingomonadales</taxon>
        <taxon>Sphingomonadaceae</taxon>
        <taxon>Sphingomonas</taxon>
    </lineage>
</organism>
<dbReference type="AlphaFoldDB" id="A0A245ZU04"/>
<proteinExistence type="predicted"/>
<comment type="caution">
    <text evidence="2">The sequence shown here is derived from an EMBL/GenBank/DDBJ whole genome shotgun (WGS) entry which is preliminary data.</text>
</comment>
<evidence type="ECO:0000313" key="2">
    <source>
        <dbReference type="EMBL" id="OWK33225.1"/>
    </source>
</evidence>
<dbReference type="EMBL" id="NBBI01000001">
    <property type="protein sequence ID" value="OWK33225.1"/>
    <property type="molecule type" value="Genomic_DNA"/>
</dbReference>
<keyword evidence="3" id="KW-1185">Reference proteome</keyword>
<name>A0A245ZU04_9SPHN</name>
<accession>A0A245ZU04</accession>
<feature type="region of interest" description="Disordered" evidence="1">
    <location>
        <begin position="62"/>
        <end position="94"/>
    </location>
</feature>
<dbReference type="OrthoDB" id="7586285at2"/>
<protein>
    <submittedName>
        <fullName evidence="2">Uncharacterized protein</fullName>
    </submittedName>
</protein>
<gene>
    <name evidence="2" type="ORF">SPDO_00990</name>
</gene>
<reference evidence="2 3" key="1">
    <citation type="submission" date="2017-03" db="EMBL/GenBank/DDBJ databases">
        <title>Genome sequence of Sphingomonas dokdonensis DSM 21029.</title>
        <authorList>
            <person name="Poehlein A."/>
            <person name="Wuebbeler J.H."/>
            <person name="Steinbuechel A."/>
            <person name="Daniel R."/>
        </authorList>
    </citation>
    <scope>NUCLEOTIDE SEQUENCE [LARGE SCALE GENOMIC DNA]</scope>
    <source>
        <strain evidence="2 3">DSM 21029</strain>
    </source>
</reference>
<feature type="region of interest" description="Disordered" evidence="1">
    <location>
        <begin position="1"/>
        <end position="24"/>
    </location>
</feature>
<dbReference type="RefSeq" id="WP_088365520.1">
    <property type="nucleotide sequence ID" value="NZ_NBBI01000001.1"/>
</dbReference>
<evidence type="ECO:0000256" key="1">
    <source>
        <dbReference type="SAM" id="MobiDB-lite"/>
    </source>
</evidence>
<dbReference type="Proteomes" id="UP000197290">
    <property type="component" value="Unassembled WGS sequence"/>
</dbReference>
<feature type="compositionally biased region" description="Polar residues" evidence="1">
    <location>
        <begin position="63"/>
        <end position="72"/>
    </location>
</feature>
<sequence>MAKKGKKSGFRIPKEIGGMKVPKEARRAGEALIAKASSPEGRQALASGLAMAATFAAAAAARQSRQPGSSGSACHPGASTRKGGGSTPGIDPTRVADAFGEAANAFMNKVFSPK</sequence>
<evidence type="ECO:0000313" key="3">
    <source>
        <dbReference type="Proteomes" id="UP000197290"/>
    </source>
</evidence>